<dbReference type="AlphaFoldDB" id="A0A6I0V9F7"/>
<comment type="caution">
    <text evidence="1">The sequence shown here is derived from an EMBL/GenBank/DDBJ whole genome shotgun (WGS) entry which is preliminary data.</text>
</comment>
<organism evidence="1 2">
    <name type="scientific">Bifidobacterium adolescentis</name>
    <dbReference type="NCBI Taxonomy" id="1680"/>
    <lineage>
        <taxon>Bacteria</taxon>
        <taxon>Bacillati</taxon>
        <taxon>Actinomycetota</taxon>
        <taxon>Actinomycetes</taxon>
        <taxon>Bifidobacteriales</taxon>
        <taxon>Bifidobacteriaceae</taxon>
        <taxon>Bifidobacterium</taxon>
    </lineage>
</organism>
<dbReference type="Proteomes" id="UP000470926">
    <property type="component" value="Unassembled WGS sequence"/>
</dbReference>
<name>A0A6I0V9F7_BIFAD</name>
<accession>A0A6I0V9F7</accession>
<sequence>MTKKVRFFAGVEIDKDEKRHTWSADAWQRFVDLCADDSQTFRVRGREITGKSEQCFSPAVTYLHLTKNRELLDWPEVGDIEGTISNLATKREQTGIASILEYTYLLPVAGTPYIALFRSSSGPLPSAIASWIALKRNLMEDGSSFELQPVLRNNARQKLNESLGVKSLEIRFEGKPNRDSQSVIERAAAEAVSVAAENDYANISVDLRISTGRATVVGESTENIRKEALTILSNNDISSHSLEKVFGGVVTKLRANTIQASHDSDKSVTEQVDFIKESLTEDVNFGSMRDDEMTPEIILSGMMEAVSKFRKRAGEYN</sequence>
<reference evidence="1 2" key="1">
    <citation type="journal article" date="2019" name="Nat. Med.">
        <title>A library of human gut bacterial isolates paired with longitudinal multiomics data enables mechanistic microbiome research.</title>
        <authorList>
            <person name="Poyet M."/>
            <person name="Groussin M."/>
            <person name="Gibbons S.M."/>
            <person name="Avila-Pacheco J."/>
            <person name="Jiang X."/>
            <person name="Kearney S.M."/>
            <person name="Perrotta A.R."/>
            <person name="Berdy B."/>
            <person name="Zhao S."/>
            <person name="Lieberman T.D."/>
            <person name="Swanson P.K."/>
            <person name="Smith M."/>
            <person name="Roesemann S."/>
            <person name="Alexander J.E."/>
            <person name="Rich S.A."/>
            <person name="Livny J."/>
            <person name="Vlamakis H."/>
            <person name="Clish C."/>
            <person name="Bullock K."/>
            <person name="Deik A."/>
            <person name="Scott J."/>
            <person name="Pierce K.A."/>
            <person name="Xavier R.J."/>
            <person name="Alm E.J."/>
        </authorList>
    </citation>
    <scope>NUCLEOTIDE SEQUENCE [LARGE SCALE GENOMIC DNA]</scope>
    <source>
        <strain evidence="1 2">BIOML-A26</strain>
    </source>
</reference>
<dbReference type="EMBL" id="WDFR01000011">
    <property type="protein sequence ID" value="KAB6028192.1"/>
    <property type="molecule type" value="Genomic_DNA"/>
</dbReference>
<evidence type="ECO:0000313" key="1">
    <source>
        <dbReference type="EMBL" id="KAB6028192.1"/>
    </source>
</evidence>
<evidence type="ECO:0000313" key="2">
    <source>
        <dbReference type="Proteomes" id="UP000470926"/>
    </source>
</evidence>
<protein>
    <submittedName>
        <fullName evidence="1">Uncharacterized protein</fullName>
    </submittedName>
</protein>
<proteinExistence type="predicted"/>
<gene>
    <name evidence="1" type="ORF">GA542_10280</name>
</gene>